<feature type="coiled-coil region" evidence="7">
    <location>
        <begin position="86"/>
        <end position="113"/>
    </location>
</feature>
<evidence type="ECO:0000256" key="5">
    <source>
        <dbReference type="ARBA" id="ARBA00022790"/>
    </source>
</evidence>
<gene>
    <name evidence="9" type="ORF">AMS68_002232</name>
</gene>
<evidence type="ECO:0000256" key="1">
    <source>
        <dbReference type="ARBA" id="ARBA00004123"/>
    </source>
</evidence>
<dbReference type="PANTHER" id="PTHR14145:SF2">
    <property type="entry name" value="COP9 SIGNALOSOME COMPLEX SUBUNIT 1"/>
    <property type="match status" value="1"/>
</dbReference>
<evidence type="ECO:0000256" key="3">
    <source>
        <dbReference type="ARBA" id="ARBA00008793"/>
    </source>
</evidence>
<comment type="subcellular location">
    <subcellularLocation>
        <location evidence="2">Cytoplasm</location>
    </subcellularLocation>
    <subcellularLocation>
        <location evidence="1">Nucleus</location>
    </subcellularLocation>
</comment>
<reference evidence="9 10" key="1">
    <citation type="journal article" date="2016" name="Sci. Rep.">
        <title>Peltaster fructicola genome reveals evolution from an invasive phytopathogen to an ectophytic parasite.</title>
        <authorList>
            <person name="Xu C."/>
            <person name="Chen H."/>
            <person name="Gleason M.L."/>
            <person name="Xu J.R."/>
            <person name="Liu H."/>
            <person name="Zhang R."/>
            <person name="Sun G."/>
        </authorList>
    </citation>
    <scope>NUCLEOTIDE SEQUENCE [LARGE SCALE GENOMIC DNA]</scope>
    <source>
        <strain evidence="9 10">LNHT1506</strain>
    </source>
</reference>
<dbReference type="SUPFAM" id="SSF46785">
    <property type="entry name" value="Winged helix' DNA-binding domain"/>
    <property type="match status" value="1"/>
</dbReference>
<evidence type="ECO:0000256" key="6">
    <source>
        <dbReference type="ARBA" id="ARBA00023242"/>
    </source>
</evidence>
<dbReference type="PANTHER" id="PTHR14145">
    <property type="entry name" value="26S PROTESOME SUBUNIT 6"/>
    <property type="match status" value="1"/>
</dbReference>
<accession>A0A6H0XQ04</accession>
<keyword evidence="6" id="KW-0539">Nucleus</keyword>
<organism evidence="9 10">
    <name type="scientific">Peltaster fructicola</name>
    <dbReference type="NCBI Taxonomy" id="286661"/>
    <lineage>
        <taxon>Eukaryota</taxon>
        <taxon>Fungi</taxon>
        <taxon>Dikarya</taxon>
        <taxon>Ascomycota</taxon>
        <taxon>Pezizomycotina</taxon>
        <taxon>Dothideomycetes</taxon>
        <taxon>Dothideomycetes incertae sedis</taxon>
        <taxon>Peltaster</taxon>
    </lineage>
</organism>
<dbReference type="OrthoDB" id="422427at2759"/>
<evidence type="ECO:0000313" key="9">
    <source>
        <dbReference type="EMBL" id="QIW96714.1"/>
    </source>
</evidence>
<dbReference type="Proteomes" id="UP000503462">
    <property type="component" value="Chromosome 2"/>
</dbReference>
<dbReference type="EMBL" id="CP051140">
    <property type="protein sequence ID" value="QIW96714.1"/>
    <property type="molecule type" value="Genomic_DNA"/>
</dbReference>
<dbReference type="Pfam" id="PF10602">
    <property type="entry name" value="RPN7"/>
    <property type="match status" value="2"/>
</dbReference>
<keyword evidence="7" id="KW-0175">Coiled coil</keyword>
<dbReference type="Pfam" id="PF01399">
    <property type="entry name" value="PCI"/>
    <property type="match status" value="1"/>
</dbReference>
<dbReference type="InterPro" id="IPR036390">
    <property type="entry name" value="WH_DNA-bd_sf"/>
</dbReference>
<dbReference type="SMART" id="SM00088">
    <property type="entry name" value="PINT"/>
    <property type="match status" value="1"/>
</dbReference>
<feature type="domain" description="PCI" evidence="8">
    <location>
        <begin position="352"/>
        <end position="448"/>
    </location>
</feature>
<evidence type="ECO:0000256" key="4">
    <source>
        <dbReference type="ARBA" id="ARBA00022490"/>
    </source>
</evidence>
<evidence type="ECO:0000259" key="8">
    <source>
        <dbReference type="SMART" id="SM00088"/>
    </source>
</evidence>
<evidence type="ECO:0000256" key="2">
    <source>
        <dbReference type="ARBA" id="ARBA00004496"/>
    </source>
</evidence>
<name>A0A6H0XQ04_9PEZI</name>
<protein>
    <recommendedName>
        <fullName evidence="8">PCI domain-containing protein</fullName>
    </recommendedName>
</protein>
<dbReference type="Gene3D" id="1.25.40.570">
    <property type="match status" value="1"/>
</dbReference>
<dbReference type="GO" id="GO:0008180">
    <property type="term" value="C:COP9 signalosome"/>
    <property type="evidence" value="ECO:0007669"/>
    <property type="project" value="UniProtKB-KW"/>
</dbReference>
<dbReference type="InterPro" id="IPR045135">
    <property type="entry name" value="Rpn7_N"/>
</dbReference>
<comment type="similarity">
    <text evidence="3">Belongs to the CSN1 family.</text>
</comment>
<dbReference type="InterPro" id="IPR019585">
    <property type="entry name" value="Rpn7/CSN1"/>
</dbReference>
<dbReference type="GO" id="GO:0005737">
    <property type="term" value="C:cytoplasm"/>
    <property type="evidence" value="ECO:0007669"/>
    <property type="project" value="UniProtKB-SubCell"/>
</dbReference>
<evidence type="ECO:0000256" key="7">
    <source>
        <dbReference type="SAM" id="Coils"/>
    </source>
</evidence>
<dbReference type="InterPro" id="IPR000717">
    <property type="entry name" value="PCI_dom"/>
</dbReference>
<proteinExistence type="inferred from homology"/>
<keyword evidence="4" id="KW-0963">Cytoplasm</keyword>
<keyword evidence="5" id="KW-0736">Signalosome</keyword>
<dbReference type="AlphaFoldDB" id="A0A6H0XQ04"/>
<sequence>MARPAVLAPPTFDLDSWSSNYTGPLLALRLRHVAANCPAIAHQALTLALNAAKAGKDVGMYRSLIELSVTLGYPVDIDDDWIARQDDANKRELARLEGELRGYKNNLIRESIRMGQEDLATHLLLTGGPAIPQGKESVAKQAAQTQYGYHAAYTAFGKMRDFCTTPTHVAGMTLRLLFTALVQAVSASESGGSPQGHFGSVTAQASRLSSSGVKTEEEARLKPIILASKGIACLGQSQYRDAALSFAQMNSSFASGGAVQGFDFTRTCASANDIAIYGGLTALASLTVEELTNDILGGSFRSFLELEPHIRKAITLFTTGKYRAALDTLGRYYSDWNLDVFLGIGYGTPQGSHVDRLFAKIREKSIISHFSSFSQISLSSLVETFGPFAGSMPPIEQLEAELISMIDEGSLNARLDVVNGVLLAPQHDRRTKTQVDALAAAAEVEQTLLQRLHKINVTLARLELASPKGQTPVWSQQMMT</sequence>
<keyword evidence="10" id="KW-1185">Reference proteome</keyword>
<evidence type="ECO:0000313" key="10">
    <source>
        <dbReference type="Proteomes" id="UP000503462"/>
    </source>
</evidence>